<reference evidence="1 2" key="1">
    <citation type="journal article" date="2022" name="Hortic Res">
        <title>A haplotype resolved chromosomal level avocado genome allows analysis of novel avocado genes.</title>
        <authorList>
            <person name="Nath O."/>
            <person name="Fletcher S.J."/>
            <person name="Hayward A."/>
            <person name="Shaw L.M."/>
            <person name="Masouleh A.K."/>
            <person name="Furtado A."/>
            <person name="Henry R.J."/>
            <person name="Mitter N."/>
        </authorList>
    </citation>
    <scope>NUCLEOTIDE SEQUENCE [LARGE SCALE GENOMIC DNA]</scope>
    <source>
        <strain evidence="2">cv. Hass</strain>
    </source>
</reference>
<protein>
    <submittedName>
        <fullName evidence="1">Uncharacterized protein</fullName>
    </submittedName>
</protein>
<keyword evidence="2" id="KW-1185">Reference proteome</keyword>
<name>A0ACC2MBC2_PERAE</name>
<evidence type="ECO:0000313" key="1">
    <source>
        <dbReference type="EMBL" id="KAJ8642970.1"/>
    </source>
</evidence>
<evidence type="ECO:0000313" key="2">
    <source>
        <dbReference type="Proteomes" id="UP001234297"/>
    </source>
</evidence>
<proteinExistence type="predicted"/>
<gene>
    <name evidence="1" type="ORF">MRB53_004718</name>
</gene>
<dbReference type="EMBL" id="CM056810">
    <property type="protein sequence ID" value="KAJ8642970.1"/>
    <property type="molecule type" value="Genomic_DNA"/>
</dbReference>
<dbReference type="Proteomes" id="UP001234297">
    <property type="component" value="Chromosome 2"/>
</dbReference>
<accession>A0ACC2MBC2</accession>
<sequence length="179" mass="20454">MPERNVVSWTAMVAGYANPGEVSTAREIFDEMLEKNAVSWTAVIVGYGKCGDVRGTRQVFDEICVPDATSWAAMIACYAQNGFSSEAIEMYWKMRSINEKANEVAVMGVISACTQLGDPFFLLLDFSSCHPFFFPFCNEERGFWCLYYKVTIFWSPLESFLYVYLEEWERAHDFRVTGV</sequence>
<comment type="caution">
    <text evidence="1">The sequence shown here is derived from an EMBL/GenBank/DDBJ whole genome shotgun (WGS) entry which is preliminary data.</text>
</comment>
<organism evidence="1 2">
    <name type="scientific">Persea americana</name>
    <name type="common">Avocado</name>
    <dbReference type="NCBI Taxonomy" id="3435"/>
    <lineage>
        <taxon>Eukaryota</taxon>
        <taxon>Viridiplantae</taxon>
        <taxon>Streptophyta</taxon>
        <taxon>Embryophyta</taxon>
        <taxon>Tracheophyta</taxon>
        <taxon>Spermatophyta</taxon>
        <taxon>Magnoliopsida</taxon>
        <taxon>Magnoliidae</taxon>
        <taxon>Laurales</taxon>
        <taxon>Lauraceae</taxon>
        <taxon>Persea</taxon>
    </lineage>
</organism>